<keyword evidence="8 9" id="KW-0092">Biotin</keyword>
<dbReference type="GO" id="GO:0006633">
    <property type="term" value="P:fatty acid biosynthetic process"/>
    <property type="evidence" value="ECO:0007669"/>
    <property type="project" value="UniProtKB-UniPathway"/>
</dbReference>
<evidence type="ECO:0000256" key="4">
    <source>
        <dbReference type="ARBA" id="ARBA00022516"/>
    </source>
</evidence>
<comment type="function">
    <text evidence="1 9">This protein is a component of the acetyl coenzyme A carboxylase complex; first, biotin carboxylase catalyzes the carboxylation of the carrier protein and then the transcarboxylase transfers the carboxyl group to form malonyl-CoA.</text>
</comment>
<evidence type="ECO:0000313" key="11">
    <source>
        <dbReference type="EMBL" id="CAD83363.1"/>
    </source>
</evidence>
<evidence type="ECO:0000256" key="9">
    <source>
        <dbReference type="RuleBase" id="RU364072"/>
    </source>
</evidence>
<dbReference type="InterPro" id="IPR050709">
    <property type="entry name" value="Biotin_Carboxyl_Carrier/Decarb"/>
</dbReference>
<dbReference type="KEGG" id="bfl:Bfl292"/>
<dbReference type="GO" id="GO:0003989">
    <property type="term" value="F:acetyl-CoA carboxylase activity"/>
    <property type="evidence" value="ECO:0007669"/>
    <property type="project" value="InterPro"/>
</dbReference>
<name>Q7VRC6_BLOFL</name>
<dbReference type="PROSITE" id="PS00188">
    <property type="entry name" value="BIOTIN"/>
    <property type="match status" value="1"/>
</dbReference>
<evidence type="ECO:0000256" key="1">
    <source>
        <dbReference type="ARBA" id="ARBA00003761"/>
    </source>
</evidence>
<dbReference type="PRINTS" id="PR01071">
    <property type="entry name" value="ACOABIOTINCC"/>
</dbReference>
<keyword evidence="5 9" id="KW-0276">Fatty acid metabolism</keyword>
<dbReference type="InterPro" id="IPR001882">
    <property type="entry name" value="Biotin_BS"/>
</dbReference>
<keyword evidence="12" id="KW-1185">Reference proteome</keyword>
<dbReference type="GO" id="GO:0009317">
    <property type="term" value="C:acetyl-CoA carboxylase complex"/>
    <property type="evidence" value="ECO:0007669"/>
    <property type="project" value="InterPro"/>
</dbReference>
<dbReference type="InterPro" id="IPR001249">
    <property type="entry name" value="AcCoA_biotinCC"/>
</dbReference>
<reference evidence="11 12" key="1">
    <citation type="journal article" date="2003" name="Proc. Natl. Acad. Sci. U.S.A.">
        <title>The genome sequence of Blochmannia floridanus: comparative analysis of reduced genomes.</title>
        <authorList>
            <person name="Gil R."/>
            <person name="Silva F.J."/>
            <person name="Zientz E."/>
            <person name="Delmotte F."/>
            <person name="Gonzalez-Candelas F."/>
            <person name="Latorre A."/>
            <person name="Rausell C."/>
            <person name="Kramerbeek J."/>
            <person name="Gadau J."/>
            <person name="Hoelldobler B."/>
            <person name="van Ham R.C.H.J."/>
            <person name="Gross R."/>
            <person name="Moya A."/>
        </authorList>
    </citation>
    <scope>NUCLEOTIDE SEQUENCE [LARGE SCALE GENOMIC DNA]</scope>
</reference>
<proteinExistence type="predicted"/>
<dbReference type="CDD" id="cd06850">
    <property type="entry name" value="biotinyl_domain"/>
    <property type="match status" value="1"/>
</dbReference>
<dbReference type="EMBL" id="BX248583">
    <property type="protein sequence ID" value="CAD83363.1"/>
    <property type="molecule type" value="Genomic_DNA"/>
</dbReference>
<accession>Q7VRC6</accession>
<dbReference type="PANTHER" id="PTHR45266">
    <property type="entry name" value="OXALOACETATE DECARBOXYLASE ALPHA CHAIN"/>
    <property type="match status" value="1"/>
</dbReference>
<sequence length="144" mass="16040">MDIRKIKKLIELVEISSISKLEISEGKKTIRIIRSVPQTSKVTNSNTVSKIEQTSETNHSQIQNISNTYTIRSPIVGIFYRSPNPNSKPFVSIGQSVKSGDILCIIEAMKVMNQIQSDKTGIVQSILVNDGQPVEFNEPLLIIK</sequence>
<evidence type="ECO:0000256" key="2">
    <source>
        <dbReference type="ARBA" id="ARBA00005194"/>
    </source>
</evidence>
<dbReference type="FunFam" id="2.40.50.100:FF:000003">
    <property type="entry name" value="Acetyl-CoA carboxylase biotin carboxyl carrier protein"/>
    <property type="match status" value="1"/>
</dbReference>
<dbReference type="PANTHER" id="PTHR45266:SF3">
    <property type="entry name" value="OXALOACETATE DECARBOXYLASE ALPHA CHAIN"/>
    <property type="match status" value="1"/>
</dbReference>
<evidence type="ECO:0000256" key="3">
    <source>
        <dbReference type="ARBA" id="ARBA00017562"/>
    </source>
</evidence>
<dbReference type="eggNOG" id="COG0511">
    <property type="taxonomic scope" value="Bacteria"/>
</dbReference>
<dbReference type="OrthoDB" id="9811735at2"/>
<gene>
    <name evidence="11" type="primary">accB</name>
    <name evidence="11" type="ordered locus">Bfl292</name>
</gene>
<keyword evidence="7 9" id="KW-0275">Fatty acid biosynthesis</keyword>
<protein>
    <recommendedName>
        <fullName evidence="3 9">Biotin carboxyl carrier protein of acetyl-CoA carboxylase</fullName>
    </recommendedName>
</protein>
<keyword evidence="4 9" id="KW-0444">Lipid biosynthesis</keyword>
<evidence type="ECO:0000256" key="7">
    <source>
        <dbReference type="ARBA" id="ARBA00023160"/>
    </source>
</evidence>
<dbReference type="Proteomes" id="UP000002192">
    <property type="component" value="Chromosome"/>
</dbReference>
<dbReference type="Pfam" id="PF00364">
    <property type="entry name" value="Biotin_lipoyl"/>
    <property type="match status" value="1"/>
</dbReference>
<comment type="pathway">
    <text evidence="2 9">Lipid metabolism; fatty acid biosynthesis.</text>
</comment>
<dbReference type="PROSITE" id="PS50968">
    <property type="entry name" value="BIOTINYL_LIPOYL"/>
    <property type="match status" value="1"/>
</dbReference>
<evidence type="ECO:0000256" key="6">
    <source>
        <dbReference type="ARBA" id="ARBA00023098"/>
    </source>
</evidence>
<dbReference type="UniPathway" id="UPA00094"/>
<evidence type="ECO:0000256" key="8">
    <source>
        <dbReference type="ARBA" id="ARBA00023267"/>
    </source>
</evidence>
<feature type="domain" description="Lipoyl-binding" evidence="10">
    <location>
        <begin position="68"/>
        <end position="144"/>
    </location>
</feature>
<dbReference type="Gene3D" id="2.40.50.100">
    <property type="match status" value="1"/>
</dbReference>
<dbReference type="InterPro" id="IPR000089">
    <property type="entry name" value="Biotin_lipoyl"/>
</dbReference>
<evidence type="ECO:0000256" key="5">
    <source>
        <dbReference type="ARBA" id="ARBA00022832"/>
    </source>
</evidence>
<dbReference type="NCBIfam" id="TIGR00531">
    <property type="entry name" value="BCCP"/>
    <property type="match status" value="1"/>
</dbReference>
<evidence type="ECO:0000259" key="10">
    <source>
        <dbReference type="PROSITE" id="PS50968"/>
    </source>
</evidence>
<dbReference type="HOGENOM" id="CLU_016733_3_1_6"/>
<dbReference type="SUPFAM" id="SSF51230">
    <property type="entry name" value="Single hybrid motif"/>
    <property type="match status" value="1"/>
</dbReference>
<dbReference type="STRING" id="203907.Bfl292"/>
<organism evidence="11 12">
    <name type="scientific">Blochmanniella floridana</name>
    <dbReference type="NCBI Taxonomy" id="203907"/>
    <lineage>
        <taxon>Bacteria</taxon>
        <taxon>Pseudomonadati</taxon>
        <taxon>Pseudomonadota</taxon>
        <taxon>Gammaproteobacteria</taxon>
        <taxon>Enterobacterales</taxon>
        <taxon>Enterobacteriaceae</taxon>
        <taxon>ant endosymbionts</taxon>
        <taxon>Candidatus Blochmanniella</taxon>
    </lineage>
</organism>
<dbReference type="AlphaFoldDB" id="Q7VRC6"/>
<dbReference type="InterPro" id="IPR011053">
    <property type="entry name" value="Single_hybrid_motif"/>
</dbReference>
<keyword evidence="6 9" id="KW-0443">Lipid metabolism</keyword>
<evidence type="ECO:0000313" key="12">
    <source>
        <dbReference type="Proteomes" id="UP000002192"/>
    </source>
</evidence>